<comment type="caution">
    <text evidence="5">The sequence shown here is derived from an EMBL/GenBank/DDBJ whole genome shotgun (WGS) entry which is preliminary data.</text>
</comment>
<dbReference type="PANTHER" id="PTHR43130">
    <property type="entry name" value="ARAC-FAMILY TRANSCRIPTIONAL REGULATOR"/>
    <property type="match status" value="1"/>
</dbReference>
<evidence type="ECO:0000313" key="6">
    <source>
        <dbReference type="Proteomes" id="UP000594380"/>
    </source>
</evidence>
<dbReference type="SMART" id="SM00342">
    <property type="entry name" value="HTH_ARAC"/>
    <property type="match status" value="1"/>
</dbReference>
<sequence>MCRIGFLISEGFQIMDLATQSVFEWANIVADEPFYALENFSAVGGEVRSSLGLTVSTRSLHGHVDVDTWIVGGVIDPLSSPPPDTIVAFLRKASISARRIGAICTGGFMLAEAGLLARRRAATHWAYGRAMQERFPDIHVEEDQIYIVDDPIWTSVGMTAGLDLALAMVEKDLGVETARAVAHRLVMPQRRAGGQSQHSEMLNLAPKSDRIQNALNYARQNLRRSLTVEELAEIAHLSPRQFSRVFTLETGASPAKAIERLRLEVARLMIEQSRHPLEVIARETGFRDCEHMRDVFMRGVGIPPQTVRRDARMGVRGTSRIQPVDATRPHRIASSNDSSRCL</sequence>
<protein>
    <submittedName>
        <fullName evidence="5">GlxA family transcriptional regulator</fullName>
    </submittedName>
</protein>
<feature type="compositionally biased region" description="Polar residues" evidence="3">
    <location>
        <begin position="333"/>
        <end position="342"/>
    </location>
</feature>
<dbReference type="Gene3D" id="1.10.10.60">
    <property type="entry name" value="Homeodomain-like"/>
    <property type="match status" value="1"/>
</dbReference>
<keyword evidence="2" id="KW-0804">Transcription</keyword>
<dbReference type="InterPro" id="IPR052158">
    <property type="entry name" value="INH-QAR"/>
</dbReference>
<feature type="domain" description="HTH araC/xylS-type" evidence="4">
    <location>
        <begin position="212"/>
        <end position="310"/>
    </location>
</feature>
<dbReference type="Pfam" id="PF01965">
    <property type="entry name" value="DJ-1_PfpI"/>
    <property type="match status" value="1"/>
</dbReference>
<gene>
    <name evidence="5" type="ORF">G5S42_08115</name>
</gene>
<dbReference type="Gene3D" id="3.40.50.880">
    <property type="match status" value="1"/>
</dbReference>
<dbReference type="PANTHER" id="PTHR43130:SF3">
    <property type="entry name" value="HTH-TYPE TRANSCRIPTIONAL REGULATOR RV1931C"/>
    <property type="match status" value="1"/>
</dbReference>
<dbReference type="CDD" id="cd03137">
    <property type="entry name" value="GATase1_AraC_1"/>
    <property type="match status" value="1"/>
</dbReference>
<reference evidence="5 6" key="1">
    <citation type="submission" date="2020-02" db="EMBL/GenBank/DDBJ databases">
        <title>Paraburkholderia simonii sp. nov. and Paraburkholderia youngii sp. nov. Brazilian and Mexican Mimosa-associated rhizobia.</title>
        <authorList>
            <person name="Mavima L."/>
            <person name="Beukes C.W."/>
            <person name="Chan W.Y."/>
            <person name="Palmer M."/>
            <person name="De Meyer S.E."/>
            <person name="James E.K."/>
            <person name="Venter S.N."/>
            <person name="Steenkamp E.T."/>
        </authorList>
    </citation>
    <scope>NUCLEOTIDE SEQUENCE [LARGE SCALE GENOMIC DNA]</scope>
    <source>
        <strain evidence="5 6">JPY169</strain>
    </source>
</reference>
<feature type="region of interest" description="Disordered" evidence="3">
    <location>
        <begin position="310"/>
        <end position="342"/>
    </location>
</feature>
<dbReference type="SUPFAM" id="SSF46689">
    <property type="entry name" value="Homeodomain-like"/>
    <property type="match status" value="2"/>
</dbReference>
<dbReference type="GeneID" id="301100303"/>
<evidence type="ECO:0000313" key="5">
    <source>
        <dbReference type="EMBL" id="NUX99680.1"/>
    </source>
</evidence>
<evidence type="ECO:0000256" key="1">
    <source>
        <dbReference type="ARBA" id="ARBA00023015"/>
    </source>
</evidence>
<dbReference type="EMBL" id="JAALDK010000001">
    <property type="protein sequence ID" value="NUX99680.1"/>
    <property type="molecule type" value="Genomic_DNA"/>
</dbReference>
<dbReference type="AlphaFoldDB" id="A0A7Y6JVV1"/>
<organism evidence="5 6">
    <name type="scientific">Paraburkholderia youngii</name>
    <dbReference type="NCBI Taxonomy" id="2782701"/>
    <lineage>
        <taxon>Bacteria</taxon>
        <taxon>Pseudomonadati</taxon>
        <taxon>Pseudomonadota</taxon>
        <taxon>Betaproteobacteria</taxon>
        <taxon>Burkholderiales</taxon>
        <taxon>Burkholderiaceae</taxon>
        <taxon>Paraburkholderia</taxon>
    </lineage>
</organism>
<evidence type="ECO:0000259" key="4">
    <source>
        <dbReference type="PROSITE" id="PS01124"/>
    </source>
</evidence>
<dbReference type="GO" id="GO:0043565">
    <property type="term" value="F:sequence-specific DNA binding"/>
    <property type="evidence" value="ECO:0007669"/>
    <property type="project" value="InterPro"/>
</dbReference>
<dbReference type="Pfam" id="PF12833">
    <property type="entry name" value="HTH_18"/>
    <property type="match status" value="1"/>
</dbReference>
<dbReference type="InterPro" id="IPR009057">
    <property type="entry name" value="Homeodomain-like_sf"/>
</dbReference>
<dbReference type="PROSITE" id="PS01124">
    <property type="entry name" value="HTH_ARAC_FAMILY_2"/>
    <property type="match status" value="1"/>
</dbReference>
<dbReference type="SUPFAM" id="SSF52317">
    <property type="entry name" value="Class I glutamine amidotransferase-like"/>
    <property type="match status" value="1"/>
</dbReference>
<dbReference type="RefSeq" id="WP_176106292.1">
    <property type="nucleotide sequence ID" value="NZ_JAALDK010000001.1"/>
</dbReference>
<dbReference type="InterPro" id="IPR018060">
    <property type="entry name" value="HTH_AraC"/>
</dbReference>
<dbReference type="InterPro" id="IPR029062">
    <property type="entry name" value="Class_I_gatase-like"/>
</dbReference>
<name>A0A7Y6JVV1_9BURK</name>
<keyword evidence="1" id="KW-0805">Transcription regulation</keyword>
<accession>A0A7Y6JVV1</accession>
<dbReference type="GO" id="GO:0003700">
    <property type="term" value="F:DNA-binding transcription factor activity"/>
    <property type="evidence" value="ECO:0007669"/>
    <property type="project" value="InterPro"/>
</dbReference>
<evidence type="ECO:0000256" key="3">
    <source>
        <dbReference type="SAM" id="MobiDB-lite"/>
    </source>
</evidence>
<dbReference type="Proteomes" id="UP000594380">
    <property type="component" value="Unassembled WGS sequence"/>
</dbReference>
<dbReference type="InterPro" id="IPR002818">
    <property type="entry name" value="DJ-1/PfpI"/>
</dbReference>
<evidence type="ECO:0000256" key="2">
    <source>
        <dbReference type="ARBA" id="ARBA00023163"/>
    </source>
</evidence>
<proteinExistence type="predicted"/>